<organism evidence="4 5">
    <name type="scientific">Shewanella hanedai</name>
    <name type="common">Alteromonas hanedai</name>
    <dbReference type="NCBI Taxonomy" id="25"/>
    <lineage>
        <taxon>Bacteria</taxon>
        <taxon>Pseudomonadati</taxon>
        <taxon>Pseudomonadota</taxon>
        <taxon>Gammaproteobacteria</taxon>
        <taxon>Alteromonadales</taxon>
        <taxon>Shewanellaceae</taxon>
        <taxon>Shewanella</taxon>
    </lineage>
</organism>
<dbReference type="RefSeq" id="WP_143563300.1">
    <property type="nucleotide sequence ID" value="NZ_BMPL01000003.1"/>
</dbReference>
<comment type="caution">
    <text evidence="4">The sequence shown here is derived from an EMBL/GenBank/DDBJ whole genome shotgun (WGS) entry which is preliminary data.</text>
</comment>
<dbReference type="GO" id="GO:0016758">
    <property type="term" value="F:hexosyltransferase activity"/>
    <property type="evidence" value="ECO:0007669"/>
    <property type="project" value="UniProtKB-ARBA"/>
</dbReference>
<keyword evidence="1" id="KW-0328">Glycosyltransferase</keyword>
<dbReference type="EMBL" id="VKGK01000003">
    <property type="protein sequence ID" value="TRY15689.1"/>
    <property type="molecule type" value="Genomic_DNA"/>
</dbReference>
<reference evidence="5" key="1">
    <citation type="submission" date="2019-07" db="EMBL/GenBank/DDBJ databases">
        <title>Shewanella sp. YLB-08 draft genomic sequence.</title>
        <authorList>
            <person name="Yu L."/>
        </authorList>
    </citation>
    <scope>NUCLEOTIDE SEQUENCE [LARGE SCALE GENOMIC DNA]</scope>
    <source>
        <strain evidence="5">JCM 20706</strain>
    </source>
</reference>
<keyword evidence="2 4" id="KW-0808">Transferase</keyword>
<accession>A0A553JTB8</accession>
<evidence type="ECO:0000313" key="5">
    <source>
        <dbReference type="Proteomes" id="UP000318126"/>
    </source>
</evidence>
<evidence type="ECO:0000259" key="3">
    <source>
        <dbReference type="Pfam" id="PF00535"/>
    </source>
</evidence>
<keyword evidence="5" id="KW-1185">Reference proteome</keyword>
<dbReference type="InterPro" id="IPR029044">
    <property type="entry name" value="Nucleotide-diphossugar_trans"/>
</dbReference>
<feature type="domain" description="Glycosyltransferase 2-like" evidence="3">
    <location>
        <begin position="6"/>
        <end position="134"/>
    </location>
</feature>
<protein>
    <submittedName>
        <fullName evidence="4">Glycosyltransferase</fullName>
    </submittedName>
</protein>
<dbReference type="Gene3D" id="3.90.550.10">
    <property type="entry name" value="Spore Coat Polysaccharide Biosynthesis Protein SpsA, Chain A"/>
    <property type="match status" value="1"/>
</dbReference>
<sequence length="316" mass="36013">MVGMVSIIVPIFNSELYLKKCIDSILDQKYSNLELILVNDGSQDGSLEICNYYKNIDRRVKVIDKVNEGVAAARNDGLDVATGKYIGFVDSDDVVCDDLYEKLVILLNNSAADCAALSSYKVNEKKGRIFENGQVITSTQALNCLLELKFPTSLWAYLYKSELISDIRLNRDIHFFEDFDFNARVLMKSDFIAVSTENLYFYRQNSTSINAQGVNVKRLTCMDIPDLVYGYLIMSNKKELIKKVKYLDSYFIISALAPLKLPFSENEIKYSKAIVFQARKVFPGLIFSNYVPLKFKIYVFLVSLNINIALRIRDSL</sequence>
<dbReference type="PANTHER" id="PTHR22916:SF51">
    <property type="entry name" value="GLYCOSYLTRANSFERASE EPSH-RELATED"/>
    <property type="match status" value="1"/>
</dbReference>
<proteinExistence type="predicted"/>
<dbReference type="OrthoDB" id="9802649at2"/>
<dbReference type="SUPFAM" id="SSF53448">
    <property type="entry name" value="Nucleotide-diphospho-sugar transferases"/>
    <property type="match status" value="1"/>
</dbReference>
<evidence type="ECO:0000256" key="2">
    <source>
        <dbReference type="ARBA" id="ARBA00022679"/>
    </source>
</evidence>
<evidence type="ECO:0000313" key="4">
    <source>
        <dbReference type="EMBL" id="TRY15689.1"/>
    </source>
</evidence>
<dbReference type="PANTHER" id="PTHR22916">
    <property type="entry name" value="GLYCOSYLTRANSFERASE"/>
    <property type="match status" value="1"/>
</dbReference>
<evidence type="ECO:0000256" key="1">
    <source>
        <dbReference type="ARBA" id="ARBA00022676"/>
    </source>
</evidence>
<gene>
    <name evidence="4" type="ORF">FN961_04235</name>
</gene>
<dbReference type="Pfam" id="PF00535">
    <property type="entry name" value="Glycos_transf_2"/>
    <property type="match status" value="1"/>
</dbReference>
<dbReference type="AlphaFoldDB" id="A0A553JTB8"/>
<name>A0A553JTB8_SHEHA</name>
<dbReference type="Proteomes" id="UP000318126">
    <property type="component" value="Unassembled WGS sequence"/>
</dbReference>
<dbReference type="InterPro" id="IPR001173">
    <property type="entry name" value="Glyco_trans_2-like"/>
</dbReference>
<dbReference type="CDD" id="cd00761">
    <property type="entry name" value="Glyco_tranf_GTA_type"/>
    <property type="match status" value="1"/>
</dbReference>